<dbReference type="EMBL" id="CM003603">
    <property type="protein sequence ID" value="KYP76740.1"/>
    <property type="molecule type" value="Genomic_DNA"/>
</dbReference>
<dbReference type="Gramene" id="C.cajan_20387.t">
    <property type="protein sequence ID" value="C.cajan_20387.t"/>
    <property type="gene ID" value="C.cajan_20387"/>
</dbReference>
<dbReference type="Pfam" id="PF24626">
    <property type="entry name" value="SH3_Tf2-1"/>
    <property type="match status" value="2"/>
</dbReference>
<name>A0A151UBN9_CAJCA</name>
<feature type="domain" description="Tf2-1-like SH3-like" evidence="1">
    <location>
        <begin position="2"/>
        <end position="30"/>
    </location>
</feature>
<dbReference type="InterPro" id="IPR043502">
    <property type="entry name" value="DNA/RNA_pol_sf"/>
</dbReference>
<reference evidence="2 3" key="1">
    <citation type="journal article" date="2012" name="Nat. Biotechnol.">
        <title>Draft genome sequence of pigeonpea (Cajanus cajan), an orphan legume crop of resource-poor farmers.</title>
        <authorList>
            <person name="Varshney R.K."/>
            <person name="Chen W."/>
            <person name="Li Y."/>
            <person name="Bharti A.K."/>
            <person name="Saxena R.K."/>
            <person name="Schlueter J.A."/>
            <person name="Donoghue M.T."/>
            <person name="Azam S."/>
            <person name="Fan G."/>
            <person name="Whaley A.M."/>
            <person name="Farmer A.D."/>
            <person name="Sheridan J."/>
            <person name="Iwata A."/>
            <person name="Tuteja R."/>
            <person name="Penmetsa R.V."/>
            <person name="Wu W."/>
            <person name="Upadhyaya H.D."/>
            <person name="Yang S.P."/>
            <person name="Shah T."/>
            <person name="Saxena K.B."/>
            <person name="Michael T."/>
            <person name="McCombie W.R."/>
            <person name="Yang B."/>
            <person name="Zhang G."/>
            <person name="Yang H."/>
            <person name="Wang J."/>
            <person name="Spillane C."/>
            <person name="Cook D.R."/>
            <person name="May G.D."/>
            <person name="Xu X."/>
            <person name="Jackson S.A."/>
        </authorList>
    </citation>
    <scope>NUCLEOTIDE SEQUENCE [LARGE SCALE GENOMIC DNA]</scope>
    <source>
        <strain evidence="3">cv. Asha</strain>
    </source>
</reference>
<dbReference type="Gene3D" id="3.10.10.10">
    <property type="entry name" value="HIV Type 1 Reverse Transcriptase, subunit A, domain 1"/>
    <property type="match status" value="1"/>
</dbReference>
<sequence length="204" mass="23606">MPQFIGPFQILKRGSSVAYQVALPPKLSNLKKKEIESQVHDLLGKEWIQKSHSPYIVPMLLVPKNDPKSVGDIMSFHGLECFYRRFVQDFSTLASHLNELMKKNVPFFWLCMLRTKLVFSITCHPQFDPFQVLKRINNNAYRLDLPNDYGVSNTFNVCDLTSFAGNEDLEEEPTYLKTSPLEEGEDDDILPPKYSITWTMPKRM</sequence>
<dbReference type="PANTHER" id="PTHR46148">
    <property type="entry name" value="CHROMO DOMAIN-CONTAINING PROTEIN"/>
    <property type="match status" value="1"/>
</dbReference>
<dbReference type="Proteomes" id="UP000075243">
    <property type="component" value="Chromosome 1"/>
</dbReference>
<evidence type="ECO:0000313" key="2">
    <source>
        <dbReference type="EMBL" id="KYP76740.1"/>
    </source>
</evidence>
<dbReference type="PANTHER" id="PTHR46148:SF60">
    <property type="entry name" value="CHROMO DOMAIN-CONTAINING PROTEIN"/>
    <property type="match status" value="1"/>
</dbReference>
<evidence type="ECO:0000259" key="1">
    <source>
        <dbReference type="Pfam" id="PF24626"/>
    </source>
</evidence>
<dbReference type="SUPFAM" id="SSF56672">
    <property type="entry name" value="DNA/RNA polymerases"/>
    <property type="match status" value="1"/>
</dbReference>
<accession>A0A151UBN9</accession>
<organism evidence="2 3">
    <name type="scientific">Cajanus cajan</name>
    <name type="common">Pigeon pea</name>
    <name type="synonym">Cajanus indicus</name>
    <dbReference type="NCBI Taxonomy" id="3821"/>
    <lineage>
        <taxon>Eukaryota</taxon>
        <taxon>Viridiplantae</taxon>
        <taxon>Streptophyta</taxon>
        <taxon>Embryophyta</taxon>
        <taxon>Tracheophyta</taxon>
        <taxon>Spermatophyta</taxon>
        <taxon>Magnoliopsida</taxon>
        <taxon>eudicotyledons</taxon>
        <taxon>Gunneridae</taxon>
        <taxon>Pentapetalae</taxon>
        <taxon>rosids</taxon>
        <taxon>fabids</taxon>
        <taxon>Fabales</taxon>
        <taxon>Fabaceae</taxon>
        <taxon>Papilionoideae</taxon>
        <taxon>50 kb inversion clade</taxon>
        <taxon>NPAAA clade</taxon>
        <taxon>indigoferoid/millettioid clade</taxon>
        <taxon>Phaseoleae</taxon>
        <taxon>Cajanus</taxon>
    </lineage>
</organism>
<dbReference type="AlphaFoldDB" id="A0A151UBN9"/>
<protein>
    <recommendedName>
        <fullName evidence="1">Tf2-1-like SH3-like domain-containing protein</fullName>
    </recommendedName>
</protein>
<feature type="domain" description="Tf2-1-like SH3-like" evidence="1">
    <location>
        <begin position="127"/>
        <end position="162"/>
    </location>
</feature>
<proteinExistence type="predicted"/>
<gene>
    <name evidence="2" type="ORF">KK1_020993</name>
</gene>
<keyword evidence="3" id="KW-1185">Reference proteome</keyword>
<dbReference type="InterPro" id="IPR056924">
    <property type="entry name" value="SH3_Tf2-1"/>
</dbReference>
<evidence type="ECO:0000313" key="3">
    <source>
        <dbReference type="Proteomes" id="UP000075243"/>
    </source>
</evidence>